<dbReference type="CDD" id="cd03016">
    <property type="entry name" value="PRX_1cys"/>
    <property type="match status" value="1"/>
</dbReference>
<comment type="catalytic activity">
    <reaction evidence="20">
        <text>1,2-dihexadecanoyl-sn-glycero-3-phosphocholine + H2O = 1-hexadecanoyl-sn-glycero-3-phosphocholine + hexadecanoate + H(+)</text>
        <dbReference type="Rhea" id="RHEA:41223"/>
        <dbReference type="ChEBI" id="CHEBI:7896"/>
        <dbReference type="ChEBI" id="CHEBI:15377"/>
        <dbReference type="ChEBI" id="CHEBI:15378"/>
        <dbReference type="ChEBI" id="CHEBI:72998"/>
        <dbReference type="ChEBI" id="CHEBI:72999"/>
    </reaction>
    <physiologicalReaction direction="left-to-right" evidence="20">
        <dbReference type="Rhea" id="RHEA:41224"/>
    </physiologicalReaction>
</comment>
<keyword evidence="7 21" id="KW-0676">Redox-active center</keyword>
<dbReference type="PROSITE" id="PS51352">
    <property type="entry name" value="THIOREDOXIN_2"/>
    <property type="match status" value="1"/>
</dbReference>
<dbReference type="Gene3D" id="3.40.30.10">
    <property type="entry name" value="Glutaredoxin"/>
    <property type="match status" value="1"/>
</dbReference>
<comment type="catalytic activity">
    <reaction evidence="10">
        <text>a 1-acyl-sn-glycero-3-phosphocholine + an acyl-CoA = a 1,2-diacyl-sn-glycero-3-phosphocholine + CoA</text>
        <dbReference type="Rhea" id="RHEA:12937"/>
        <dbReference type="ChEBI" id="CHEBI:57287"/>
        <dbReference type="ChEBI" id="CHEBI:57643"/>
        <dbReference type="ChEBI" id="CHEBI:58168"/>
        <dbReference type="ChEBI" id="CHEBI:58342"/>
        <dbReference type="EC" id="2.3.1.23"/>
    </reaction>
</comment>
<evidence type="ECO:0000256" key="20">
    <source>
        <dbReference type="ARBA" id="ARBA00048227"/>
    </source>
</evidence>
<evidence type="ECO:0000256" key="1">
    <source>
        <dbReference type="ARBA" id="ARBA00001604"/>
    </source>
</evidence>
<feature type="active site" description="Cysteine sulfenic acid (-SOH) intermediate; for peroxidase activity" evidence="22">
    <location>
        <position position="46"/>
    </location>
</feature>
<evidence type="ECO:0000256" key="15">
    <source>
        <dbReference type="ARBA" id="ARBA00030018"/>
    </source>
</evidence>
<evidence type="ECO:0000256" key="7">
    <source>
        <dbReference type="ARBA" id="ARBA00023284"/>
    </source>
</evidence>
<dbReference type="InterPro" id="IPR045020">
    <property type="entry name" value="PRX_1cys"/>
</dbReference>
<dbReference type="InterPro" id="IPR024706">
    <property type="entry name" value="Peroxiredoxin_AhpC-typ"/>
</dbReference>
<dbReference type="InterPro" id="IPR000866">
    <property type="entry name" value="AhpC/TSA"/>
</dbReference>
<dbReference type="PANTHER" id="PTHR43503:SF4">
    <property type="entry name" value="PEROXIREDOXIN-6"/>
    <property type="match status" value="1"/>
</dbReference>
<comment type="catalytic activity">
    <reaction evidence="1">
        <text>a 1,2-diacyl-sn-glycero-3-phosphocholine + H2O = a 1-acyl-sn-glycero-3-phosphocholine + a fatty acid + H(+)</text>
        <dbReference type="Rhea" id="RHEA:15801"/>
        <dbReference type="ChEBI" id="CHEBI:15377"/>
        <dbReference type="ChEBI" id="CHEBI:15378"/>
        <dbReference type="ChEBI" id="CHEBI:28868"/>
        <dbReference type="ChEBI" id="CHEBI:57643"/>
        <dbReference type="ChEBI" id="CHEBI:58168"/>
        <dbReference type="EC" id="3.1.1.4"/>
    </reaction>
</comment>
<keyword evidence="4 21" id="KW-0049">Antioxidant</keyword>
<evidence type="ECO:0000256" key="10">
    <source>
        <dbReference type="ARBA" id="ARBA00024623"/>
    </source>
</evidence>
<dbReference type="InterPro" id="IPR013766">
    <property type="entry name" value="Thioredoxin_domain"/>
</dbReference>
<evidence type="ECO:0000256" key="13">
    <source>
        <dbReference type="ARBA" id="ARBA00026120"/>
    </source>
</evidence>
<dbReference type="OrthoDB" id="2996783at2759"/>
<dbReference type="EC" id="3.1.1.4" evidence="2"/>
<comment type="catalytic activity">
    <reaction evidence="9">
        <text>a hydroperoxide + 2 glutathione = an alcohol + glutathione disulfide + H2O</text>
        <dbReference type="Rhea" id="RHEA:62632"/>
        <dbReference type="ChEBI" id="CHEBI:15377"/>
        <dbReference type="ChEBI" id="CHEBI:30879"/>
        <dbReference type="ChEBI" id="CHEBI:35924"/>
        <dbReference type="ChEBI" id="CHEBI:57925"/>
        <dbReference type="ChEBI" id="CHEBI:58297"/>
        <dbReference type="EC" id="1.11.1.27"/>
    </reaction>
</comment>
<name>A0A9D3QDB5_MEGAT</name>
<dbReference type="Gene3D" id="3.30.1020.10">
    <property type="entry name" value="Antioxidant, Horf6, Chain A, domain2"/>
    <property type="match status" value="1"/>
</dbReference>
<keyword evidence="3 21" id="KW-0575">Peroxidase</keyword>
<evidence type="ECO:0000313" key="24">
    <source>
        <dbReference type="EMBL" id="KAG7487723.1"/>
    </source>
</evidence>
<evidence type="ECO:0000256" key="19">
    <source>
        <dbReference type="ARBA" id="ARBA00033065"/>
    </source>
</evidence>
<dbReference type="SUPFAM" id="SSF52833">
    <property type="entry name" value="Thioredoxin-like"/>
    <property type="match status" value="1"/>
</dbReference>
<dbReference type="Pfam" id="PF00578">
    <property type="entry name" value="AhpC-TSA"/>
    <property type="match status" value="1"/>
</dbReference>
<evidence type="ECO:0000256" key="21">
    <source>
        <dbReference type="PIRNR" id="PIRNR000239"/>
    </source>
</evidence>
<comment type="similarity">
    <text evidence="11">Belongs to the peroxiredoxin family. Prx6 subfamily.</text>
</comment>
<dbReference type="PIRSF" id="PIRSF000239">
    <property type="entry name" value="AHPC"/>
    <property type="match status" value="1"/>
</dbReference>
<dbReference type="FunFam" id="3.30.1020.10:FF:000001">
    <property type="entry name" value="1-Cys peroxiredoxin"/>
    <property type="match status" value="1"/>
</dbReference>
<evidence type="ECO:0000256" key="9">
    <source>
        <dbReference type="ARBA" id="ARBA00024523"/>
    </source>
</evidence>
<evidence type="ECO:0000259" key="23">
    <source>
        <dbReference type="PROSITE" id="PS51352"/>
    </source>
</evidence>
<evidence type="ECO:0000256" key="16">
    <source>
        <dbReference type="ARBA" id="ARBA00031084"/>
    </source>
</evidence>
<accession>A0A9D3QDB5</accession>
<sequence>MPGLLLGDVFPNFEAETTIGKIKFHDFLGDSWGVLFSHPRDYTPVCTTELGRAAKLSTEFSKRNVKMIALSIDSVEDHLGWSKDIMAYNSEAPGCTFPFPIIADDKRELAVMLGMLDPDERDKDGMPLTARCVFVIGPDKKLKLSILYPATTGRNFDELLRVIDSLQLTAQKRVATPVDWKPGDEVMVLPNIPEDEAAALFPAGVYTKDLPSGKKYLRYTPQP</sequence>
<evidence type="ECO:0000256" key="11">
    <source>
        <dbReference type="ARBA" id="ARBA00025719"/>
    </source>
</evidence>
<evidence type="ECO:0000256" key="12">
    <source>
        <dbReference type="ARBA" id="ARBA00026115"/>
    </source>
</evidence>
<dbReference type="InterPro" id="IPR036249">
    <property type="entry name" value="Thioredoxin-like_sf"/>
</dbReference>
<feature type="domain" description="Thioredoxin" evidence="23">
    <location>
        <begin position="4"/>
        <end position="168"/>
    </location>
</feature>
<gene>
    <name evidence="24" type="ORF">MATL_G00026410</name>
</gene>
<evidence type="ECO:0000256" key="4">
    <source>
        <dbReference type="ARBA" id="ARBA00022862"/>
    </source>
</evidence>
<keyword evidence="6" id="KW-0511">Multifunctional enzyme</keyword>
<keyword evidence="5 21" id="KW-0560">Oxidoreductase</keyword>
<evidence type="ECO:0000256" key="2">
    <source>
        <dbReference type="ARBA" id="ARBA00013278"/>
    </source>
</evidence>
<evidence type="ECO:0000256" key="8">
    <source>
        <dbReference type="ARBA" id="ARBA00024460"/>
    </source>
</evidence>
<evidence type="ECO:0000256" key="3">
    <source>
        <dbReference type="ARBA" id="ARBA00022559"/>
    </source>
</evidence>
<comment type="function">
    <text evidence="21">Thiol-specific peroxidase that catalyzes the reduction of hydrogen peroxide and organic hydroperoxides to water and alcohols, respectively.</text>
</comment>
<dbReference type="GO" id="GO:0004623">
    <property type="term" value="F:phospholipase A2 activity"/>
    <property type="evidence" value="ECO:0007669"/>
    <property type="project" value="UniProtKB-EC"/>
</dbReference>
<dbReference type="GO" id="GO:0005829">
    <property type="term" value="C:cytosol"/>
    <property type="evidence" value="ECO:0007669"/>
    <property type="project" value="TreeGrafter"/>
</dbReference>
<evidence type="ECO:0000256" key="5">
    <source>
        <dbReference type="ARBA" id="ARBA00023002"/>
    </source>
</evidence>
<evidence type="ECO:0000256" key="18">
    <source>
        <dbReference type="ARBA" id="ARBA00032330"/>
    </source>
</evidence>
<comment type="catalytic activity">
    <reaction evidence="8">
        <text>1-hexadecanoyl-sn-glycero-3-phosphocholine + hexadecanoyl-CoA = 1,2-dihexadecanoyl-sn-glycero-3-phosphocholine + CoA</text>
        <dbReference type="Rhea" id="RHEA:35983"/>
        <dbReference type="ChEBI" id="CHEBI:57287"/>
        <dbReference type="ChEBI" id="CHEBI:57379"/>
        <dbReference type="ChEBI" id="CHEBI:72998"/>
        <dbReference type="ChEBI" id="CHEBI:72999"/>
    </reaction>
    <physiologicalReaction direction="left-to-right" evidence="8">
        <dbReference type="Rhea" id="RHEA:35984"/>
    </physiologicalReaction>
</comment>
<evidence type="ECO:0000256" key="6">
    <source>
        <dbReference type="ARBA" id="ARBA00023268"/>
    </source>
</evidence>
<proteinExistence type="inferred from homology"/>
<evidence type="ECO:0000256" key="22">
    <source>
        <dbReference type="PIRSR" id="PIRSR000239-1"/>
    </source>
</evidence>
<dbReference type="EC" id="2.3.1.23" evidence="13"/>
<dbReference type="GO" id="GO:0045454">
    <property type="term" value="P:cell redox homeostasis"/>
    <property type="evidence" value="ECO:0007669"/>
    <property type="project" value="TreeGrafter"/>
</dbReference>
<keyword evidence="25" id="KW-1185">Reference proteome</keyword>
<protein>
    <recommendedName>
        <fullName evidence="14">Peroxiredoxin-6</fullName>
        <ecNumber evidence="12">1.11.1.27</ecNumber>
        <ecNumber evidence="13">2.3.1.23</ecNumber>
        <ecNumber evidence="2">3.1.1.4</ecNumber>
    </recommendedName>
    <alternativeName>
        <fullName evidence="17">1-Cys peroxiredoxin</fullName>
    </alternativeName>
    <alternativeName>
        <fullName evidence="16">Acidic calcium-independent phospholipase A2</fullName>
    </alternativeName>
    <alternativeName>
        <fullName evidence="15">Glutathione-dependent peroxiredoxin</fullName>
    </alternativeName>
    <alternativeName>
        <fullName evidence="19">Lysophosphatidylcholine acyltransferase 5</fullName>
    </alternativeName>
    <alternativeName>
        <fullName evidence="18">Non-selenium glutathione peroxidase</fullName>
    </alternativeName>
</protein>
<evidence type="ECO:0000313" key="25">
    <source>
        <dbReference type="Proteomes" id="UP001046870"/>
    </source>
</evidence>
<organism evidence="24 25">
    <name type="scientific">Megalops atlanticus</name>
    <name type="common">Tarpon</name>
    <name type="synonym">Clupea gigantea</name>
    <dbReference type="NCBI Taxonomy" id="7932"/>
    <lineage>
        <taxon>Eukaryota</taxon>
        <taxon>Metazoa</taxon>
        <taxon>Chordata</taxon>
        <taxon>Craniata</taxon>
        <taxon>Vertebrata</taxon>
        <taxon>Euteleostomi</taxon>
        <taxon>Actinopterygii</taxon>
        <taxon>Neopterygii</taxon>
        <taxon>Teleostei</taxon>
        <taxon>Elopiformes</taxon>
        <taxon>Megalopidae</taxon>
        <taxon>Megalops</taxon>
    </lineage>
</organism>
<dbReference type="InterPro" id="IPR019479">
    <property type="entry name" value="Peroxiredoxin_C"/>
</dbReference>
<dbReference type="AlphaFoldDB" id="A0A9D3QDB5"/>
<evidence type="ECO:0000256" key="17">
    <source>
        <dbReference type="ARBA" id="ARBA00031264"/>
    </source>
</evidence>
<dbReference type="GO" id="GO:0047184">
    <property type="term" value="F:1-acylglycerophosphocholine O-acyltransferase activity"/>
    <property type="evidence" value="ECO:0007669"/>
    <property type="project" value="UniProtKB-EC"/>
</dbReference>
<reference evidence="24" key="1">
    <citation type="submission" date="2021-01" db="EMBL/GenBank/DDBJ databases">
        <authorList>
            <person name="Zahm M."/>
            <person name="Roques C."/>
            <person name="Cabau C."/>
            <person name="Klopp C."/>
            <person name="Donnadieu C."/>
            <person name="Jouanno E."/>
            <person name="Lampietro C."/>
            <person name="Louis A."/>
            <person name="Herpin A."/>
            <person name="Echchiki A."/>
            <person name="Berthelot C."/>
            <person name="Parey E."/>
            <person name="Roest-Crollius H."/>
            <person name="Braasch I."/>
            <person name="Postlethwait J."/>
            <person name="Bobe J."/>
            <person name="Montfort J."/>
            <person name="Bouchez O."/>
            <person name="Begum T."/>
            <person name="Mejri S."/>
            <person name="Adams A."/>
            <person name="Chen W.-J."/>
            <person name="Guiguen Y."/>
        </authorList>
    </citation>
    <scope>NUCLEOTIDE SEQUENCE</scope>
    <source>
        <strain evidence="24">YG-15Mar2019-1</strain>
        <tissue evidence="24">Brain</tissue>
    </source>
</reference>
<dbReference type="Pfam" id="PF10417">
    <property type="entry name" value="1-cysPrx_C"/>
    <property type="match status" value="1"/>
</dbReference>
<dbReference type="Proteomes" id="UP001046870">
    <property type="component" value="Chromosome 2"/>
</dbReference>
<evidence type="ECO:0000256" key="14">
    <source>
        <dbReference type="ARBA" id="ARBA00026214"/>
    </source>
</evidence>
<comment type="caution">
    <text evidence="24">The sequence shown here is derived from an EMBL/GenBank/DDBJ whole genome shotgun (WGS) entry which is preliminary data.</text>
</comment>
<dbReference type="GO" id="GO:0005739">
    <property type="term" value="C:mitochondrion"/>
    <property type="evidence" value="ECO:0007669"/>
    <property type="project" value="TreeGrafter"/>
</dbReference>
<dbReference type="FunFam" id="3.40.30.10:FF:000011">
    <property type="entry name" value="Peroxiredoxin PRX1"/>
    <property type="match status" value="1"/>
</dbReference>
<dbReference type="GO" id="GO:0051920">
    <property type="term" value="F:peroxiredoxin activity"/>
    <property type="evidence" value="ECO:0007669"/>
    <property type="project" value="InterPro"/>
</dbReference>
<dbReference type="EC" id="1.11.1.27" evidence="12"/>
<dbReference type="PANTHER" id="PTHR43503">
    <property type="entry name" value="MCG48959-RELATED"/>
    <property type="match status" value="1"/>
</dbReference>
<dbReference type="EMBL" id="JAFDVH010000002">
    <property type="protein sequence ID" value="KAG7487723.1"/>
    <property type="molecule type" value="Genomic_DNA"/>
</dbReference>